<dbReference type="InterPro" id="IPR010918">
    <property type="entry name" value="PurM-like_C_dom"/>
</dbReference>
<comment type="catalytic activity">
    <reaction evidence="1">
        <text>thiamine phosphate + ATP = thiamine diphosphate + ADP</text>
        <dbReference type="Rhea" id="RHEA:15913"/>
        <dbReference type="ChEBI" id="CHEBI:30616"/>
        <dbReference type="ChEBI" id="CHEBI:37575"/>
        <dbReference type="ChEBI" id="CHEBI:58937"/>
        <dbReference type="ChEBI" id="CHEBI:456216"/>
        <dbReference type="EC" id="2.7.4.16"/>
    </reaction>
</comment>
<dbReference type="Pfam" id="PF00586">
    <property type="entry name" value="AIRS"/>
    <property type="match status" value="1"/>
</dbReference>
<dbReference type="Gene3D" id="3.30.1330.10">
    <property type="entry name" value="PurM-like, N-terminal domain"/>
    <property type="match status" value="1"/>
</dbReference>
<comment type="miscellaneous">
    <text evidence="1">Reaction mechanism of ThiL seems to utilize a direct, inline transfer of the gamma-phosphate of ATP to TMP rather than a phosphorylated enzyme intermediate.</text>
</comment>
<comment type="caution">
    <text evidence="1">Lacks conserved residue(s) required for the propagation of feature annotation.</text>
</comment>
<evidence type="ECO:0000313" key="6">
    <source>
        <dbReference type="Proteomes" id="UP000244727"/>
    </source>
</evidence>
<dbReference type="EC" id="2.7.4.16" evidence="1"/>
<keyword evidence="1" id="KW-0808">Transferase</keyword>
<dbReference type="SUPFAM" id="SSF55326">
    <property type="entry name" value="PurM N-terminal domain-like"/>
    <property type="match status" value="1"/>
</dbReference>
<dbReference type="UniPathway" id="UPA00060">
    <property type="reaction ID" value="UER00142"/>
</dbReference>
<evidence type="ECO:0000259" key="4">
    <source>
        <dbReference type="Pfam" id="PF02769"/>
    </source>
</evidence>
<dbReference type="Proteomes" id="UP000244727">
    <property type="component" value="Chromosome"/>
</dbReference>
<feature type="region of interest" description="Disordered" evidence="2">
    <location>
        <begin position="267"/>
        <end position="287"/>
    </location>
</feature>
<evidence type="ECO:0000259" key="3">
    <source>
        <dbReference type="Pfam" id="PF00586"/>
    </source>
</evidence>
<comment type="function">
    <text evidence="1">Catalyzes the ATP-dependent phosphorylation of thiamine-monophosphate (TMP) to form thiamine-pyrophosphate (TPP), the active form of vitamin B1.</text>
</comment>
<accession>A0A2R4X4G0</accession>
<dbReference type="Gene3D" id="3.90.650.10">
    <property type="entry name" value="PurM-like C-terminal domain"/>
    <property type="match status" value="1"/>
</dbReference>
<feature type="binding site" evidence="1">
    <location>
        <position position="282"/>
    </location>
    <ligand>
        <name>substrate</name>
    </ligand>
</feature>
<dbReference type="RefSeq" id="WP_108384178.1">
    <property type="nucleotide sequence ID" value="NZ_CP028858.1"/>
</dbReference>
<feature type="binding site" evidence="1">
    <location>
        <position position="60"/>
    </location>
    <ligand>
        <name>Mg(2+)</name>
        <dbReference type="ChEBI" id="CHEBI:18420"/>
        <label>2</label>
    </ligand>
</feature>
<dbReference type="GO" id="GO:0009228">
    <property type="term" value="P:thiamine biosynthetic process"/>
    <property type="evidence" value="ECO:0007669"/>
    <property type="project" value="UniProtKB-KW"/>
</dbReference>
<dbReference type="InterPro" id="IPR036921">
    <property type="entry name" value="PurM-like_N_sf"/>
</dbReference>
<dbReference type="GeneID" id="36512547"/>
<dbReference type="GO" id="GO:0009030">
    <property type="term" value="F:thiamine-phosphate kinase activity"/>
    <property type="evidence" value="ECO:0007669"/>
    <property type="project" value="UniProtKB-UniRule"/>
</dbReference>
<feature type="binding site" evidence="1">
    <location>
        <position position="107"/>
    </location>
    <ligand>
        <name>Mg(2+)</name>
        <dbReference type="ChEBI" id="CHEBI:18420"/>
        <label>1</label>
    </ligand>
</feature>
<dbReference type="InterPro" id="IPR006283">
    <property type="entry name" value="ThiL-like"/>
</dbReference>
<sequence length="287" mass="29728">MDERAALAMITDQIDEAGDDAAIVDGTAITIDMLHDSADFPAGVTDRTMGWRSVAVSLSDLAAVGADPVGAVAAYGAPTFSEGALTAFVTGAREVCDAVGTEYVGGDLDCHDERTIATAAVGRVDHRVGRAGATPGDAVCVTGCLGTGAAAFKLFETGKIERANQLYRFSPRIAAGRALAPVATAMMDSSDGLARSLHQIAAASDCGITIEGDLPIDPALREFADTDRLATTFGEDFELIVTLPEDAIDDARARVPVDLTRIGTVTESGVTRDGDPLPDEGYVHDPD</sequence>
<feature type="binding site" evidence="1">
    <location>
        <position position="39"/>
    </location>
    <ligand>
        <name>substrate</name>
    </ligand>
</feature>
<feature type="compositionally biased region" description="Basic and acidic residues" evidence="2">
    <location>
        <begin position="270"/>
        <end position="287"/>
    </location>
</feature>
<dbReference type="GO" id="GO:0005524">
    <property type="term" value="F:ATP binding"/>
    <property type="evidence" value="ECO:0007669"/>
    <property type="project" value="UniProtKB-UniRule"/>
</dbReference>
<organism evidence="5 6">
    <name type="scientific">Halococcoides cellulosivorans</name>
    <dbReference type="NCBI Taxonomy" id="1679096"/>
    <lineage>
        <taxon>Archaea</taxon>
        <taxon>Methanobacteriati</taxon>
        <taxon>Methanobacteriota</taxon>
        <taxon>Stenosarchaea group</taxon>
        <taxon>Halobacteria</taxon>
        <taxon>Halobacteriales</taxon>
        <taxon>Haloarculaceae</taxon>
        <taxon>Halococcoides</taxon>
    </lineage>
</organism>
<comment type="pathway">
    <text evidence="1">Cofactor biosynthesis; thiamine diphosphate biosynthesis; thiamine diphosphate from thiamine phosphate: step 1/1.</text>
</comment>
<feature type="binding site" evidence="1">
    <location>
        <position position="20"/>
    </location>
    <ligand>
        <name>Mg(2+)</name>
        <dbReference type="ChEBI" id="CHEBI:18420"/>
        <label>3</label>
    </ligand>
</feature>
<keyword evidence="1" id="KW-0460">Magnesium</keyword>
<feature type="binding site" evidence="1">
    <location>
        <position position="190"/>
    </location>
    <ligand>
        <name>ATP</name>
        <dbReference type="ChEBI" id="CHEBI:30616"/>
    </ligand>
</feature>
<evidence type="ECO:0000256" key="1">
    <source>
        <dbReference type="HAMAP-Rule" id="MF_02128"/>
    </source>
</evidence>
<comment type="similarity">
    <text evidence="1">Belongs to the thiamine-monophosphate kinase family.</text>
</comment>
<dbReference type="CDD" id="cd02194">
    <property type="entry name" value="ThiL"/>
    <property type="match status" value="1"/>
</dbReference>
<dbReference type="PANTHER" id="PTHR30270">
    <property type="entry name" value="THIAMINE-MONOPHOSPHATE KINASE"/>
    <property type="match status" value="1"/>
</dbReference>
<evidence type="ECO:0000313" key="5">
    <source>
        <dbReference type="EMBL" id="AWB28680.1"/>
    </source>
</evidence>
<feature type="binding site" evidence="1">
    <location>
        <position position="32"/>
    </location>
    <ligand>
        <name>Mg(2+)</name>
        <dbReference type="ChEBI" id="CHEBI:18420"/>
        <label>1</label>
    </ligand>
</feature>
<proteinExistence type="inferred from homology"/>
<dbReference type="KEGG" id="harc:HARCEL1_08530"/>
<feature type="binding site" evidence="1">
    <location>
        <begin position="106"/>
        <end position="107"/>
    </location>
    <ligand>
        <name>ATP</name>
        <dbReference type="ChEBI" id="CHEBI:30616"/>
    </ligand>
</feature>
<dbReference type="NCBIfam" id="TIGR01379">
    <property type="entry name" value="thiL"/>
    <property type="match status" value="1"/>
</dbReference>
<feature type="binding site" evidence="1">
    <location>
        <position position="60"/>
    </location>
    <ligand>
        <name>Mg(2+)</name>
        <dbReference type="ChEBI" id="CHEBI:18420"/>
        <label>3</label>
    </ligand>
</feature>
<dbReference type="InterPro" id="IPR016188">
    <property type="entry name" value="PurM-like_N"/>
</dbReference>
<dbReference type="AlphaFoldDB" id="A0A2R4X4G0"/>
<feature type="binding site" evidence="1">
    <location>
        <position position="60"/>
    </location>
    <ligand>
        <name>Mg(2+)</name>
        <dbReference type="ChEBI" id="CHEBI:18420"/>
        <label>4</label>
    </ligand>
</feature>
<dbReference type="EMBL" id="CP028858">
    <property type="protein sequence ID" value="AWB28680.1"/>
    <property type="molecule type" value="Genomic_DNA"/>
</dbReference>
<keyword evidence="1 5" id="KW-0418">Kinase</keyword>
<reference evidence="5 6" key="1">
    <citation type="submission" date="2018-04" db="EMBL/GenBank/DDBJ databases">
        <title>Halococcoides cellulosivorans gen. nov., sp. nov., an extremely halophilic cellulose-utilizing haloarchaeon from hypersaline lakes.</title>
        <authorList>
            <person name="Sorokin D.Y."/>
            <person name="Toshchakov S.V."/>
            <person name="Samarov N.I."/>
            <person name="Korzhenkov A."/>
            <person name="Kublanov I.V."/>
        </authorList>
    </citation>
    <scope>NUCLEOTIDE SEQUENCE [LARGE SCALE GENOMIC DNA]</scope>
    <source>
        <strain evidence="5 6">HArcel1</strain>
    </source>
</reference>
<feature type="binding site" evidence="1">
    <location>
        <position position="20"/>
    </location>
    <ligand>
        <name>Mg(2+)</name>
        <dbReference type="ChEBI" id="CHEBI:18420"/>
        <label>4</label>
    </ligand>
</feature>
<feature type="binding site" evidence="1">
    <location>
        <position position="130"/>
    </location>
    <ligand>
        <name>ATP</name>
        <dbReference type="ChEBI" id="CHEBI:30616"/>
    </ligand>
</feature>
<dbReference type="SUPFAM" id="SSF56042">
    <property type="entry name" value="PurM C-terminal domain-like"/>
    <property type="match status" value="1"/>
</dbReference>
<gene>
    <name evidence="1 5" type="primary">thiL</name>
    <name evidence="5" type="ORF">HARCEL1_08530</name>
</gene>
<evidence type="ECO:0000256" key="2">
    <source>
        <dbReference type="SAM" id="MobiDB-lite"/>
    </source>
</evidence>
<protein>
    <recommendedName>
        <fullName evidence="1">Thiamine-monophosphate kinase</fullName>
        <shortName evidence="1">TMP kinase</shortName>
        <shortName evidence="1">Thiamine-phosphate kinase</shortName>
        <ecNumber evidence="1">2.7.4.16</ecNumber>
    </recommendedName>
</protein>
<feature type="binding site" evidence="1">
    <location>
        <position position="235"/>
    </location>
    <ligand>
        <name>substrate</name>
    </ligand>
</feature>
<keyword evidence="1" id="KW-0547">Nucleotide-binding</keyword>
<feature type="domain" description="PurM-like C-terminal" evidence="4">
    <location>
        <begin position="135"/>
        <end position="269"/>
    </location>
</feature>
<dbReference type="HAMAP" id="MF_02128">
    <property type="entry name" value="TMP_kinase"/>
    <property type="match status" value="1"/>
</dbReference>
<feature type="binding site" evidence="1">
    <location>
        <position position="188"/>
    </location>
    <ligand>
        <name>Mg(2+)</name>
        <dbReference type="ChEBI" id="CHEBI:18420"/>
        <label>3</label>
    </ligand>
</feature>
<feature type="binding site" evidence="1">
    <location>
        <position position="191"/>
    </location>
    <ligand>
        <name>Mg(2+)</name>
        <dbReference type="ChEBI" id="CHEBI:18420"/>
        <label>5</label>
    </ligand>
</feature>
<feature type="binding site" evidence="1">
    <location>
        <position position="32"/>
    </location>
    <ligand>
        <name>Mg(2+)</name>
        <dbReference type="ChEBI" id="CHEBI:18420"/>
        <label>2</label>
    </ligand>
</feature>
<dbReference type="InterPro" id="IPR036676">
    <property type="entry name" value="PurM-like_C_sf"/>
</dbReference>
<feature type="binding site" evidence="1">
    <location>
        <position position="30"/>
    </location>
    <ligand>
        <name>Mg(2+)</name>
        <dbReference type="ChEBI" id="CHEBI:18420"/>
        <label>4</label>
    </ligand>
</feature>
<dbReference type="Pfam" id="PF02769">
    <property type="entry name" value="AIRS_C"/>
    <property type="match status" value="1"/>
</dbReference>
<dbReference type="PIRSF" id="PIRSF005303">
    <property type="entry name" value="Thiam_monoph_kin"/>
    <property type="match status" value="1"/>
</dbReference>
<dbReference type="GO" id="GO:0009229">
    <property type="term" value="P:thiamine diphosphate biosynthetic process"/>
    <property type="evidence" value="ECO:0007669"/>
    <property type="project" value="UniProtKB-UniRule"/>
</dbReference>
<keyword evidence="1" id="KW-0784">Thiamine biosynthesis</keyword>
<feature type="domain" description="PurM-like N-terminal" evidence="3">
    <location>
        <begin position="18"/>
        <end position="124"/>
    </location>
</feature>
<name>A0A2R4X4G0_9EURY</name>
<keyword evidence="6" id="KW-1185">Reference proteome</keyword>
<dbReference type="GO" id="GO:0000287">
    <property type="term" value="F:magnesium ion binding"/>
    <property type="evidence" value="ECO:0007669"/>
    <property type="project" value="UniProtKB-UniRule"/>
</dbReference>
<keyword evidence="1" id="KW-0067">ATP-binding</keyword>
<dbReference type="PANTHER" id="PTHR30270:SF3">
    <property type="entry name" value="THIAMINE-MONOPHOSPHATE KINASE"/>
    <property type="match status" value="1"/>
</dbReference>
<keyword evidence="1" id="KW-0479">Metal-binding</keyword>